<evidence type="ECO:0000259" key="4">
    <source>
        <dbReference type="PROSITE" id="PS01124"/>
    </source>
</evidence>
<evidence type="ECO:0000256" key="1">
    <source>
        <dbReference type="ARBA" id="ARBA00023015"/>
    </source>
</evidence>
<evidence type="ECO:0000313" key="6">
    <source>
        <dbReference type="Proteomes" id="UP001147653"/>
    </source>
</evidence>
<dbReference type="GO" id="GO:0043565">
    <property type="term" value="F:sequence-specific DNA binding"/>
    <property type="evidence" value="ECO:0007669"/>
    <property type="project" value="InterPro"/>
</dbReference>
<dbReference type="PROSITE" id="PS01124">
    <property type="entry name" value="HTH_ARAC_FAMILY_2"/>
    <property type="match status" value="1"/>
</dbReference>
<dbReference type="RefSeq" id="WP_270023746.1">
    <property type="nucleotide sequence ID" value="NZ_JAPDDP010000005.1"/>
</dbReference>
<dbReference type="InterPro" id="IPR050204">
    <property type="entry name" value="AraC_XylS_family_regulators"/>
</dbReference>
<dbReference type="SMART" id="SM00342">
    <property type="entry name" value="HTH_ARAC"/>
    <property type="match status" value="1"/>
</dbReference>
<keyword evidence="2" id="KW-0238">DNA-binding</keyword>
<reference evidence="5" key="1">
    <citation type="submission" date="2022-10" db="EMBL/GenBank/DDBJ databases">
        <title>The WGS of Solirubrobacter phytolaccae KCTC 29190.</title>
        <authorList>
            <person name="Jiang Z."/>
        </authorList>
    </citation>
    <scope>NUCLEOTIDE SEQUENCE</scope>
    <source>
        <strain evidence="5">KCTC 29190</strain>
    </source>
</reference>
<dbReference type="PANTHER" id="PTHR46796">
    <property type="entry name" value="HTH-TYPE TRANSCRIPTIONAL ACTIVATOR RHAS-RELATED"/>
    <property type="match status" value="1"/>
</dbReference>
<evidence type="ECO:0000313" key="5">
    <source>
        <dbReference type="EMBL" id="MDA0179465.1"/>
    </source>
</evidence>
<dbReference type="InterPro" id="IPR009057">
    <property type="entry name" value="Homeodomain-like_sf"/>
</dbReference>
<dbReference type="GO" id="GO:0003700">
    <property type="term" value="F:DNA-binding transcription factor activity"/>
    <property type="evidence" value="ECO:0007669"/>
    <property type="project" value="InterPro"/>
</dbReference>
<sequence>MTRVVRHVSEQDRWEMAHALPDPRLDGYVIQYCDYDERTGSFVRRRELPGDRIVAIVNLGAPIRIRAPDSGWTTHATGFFAGLHDTYAISETNGAQRGVQIDLTPVGAHLLLRLPMHHLTHRVVSLEELLNRPGLDLHEQLATATHYEQRFNLLDAFFLNRLDDALSPVPSITRALARLKATQGTVSIATLTDELQCSRRHLNTGFQEHVGVSPKLLARILRFNHAVALIDSARSWADISQHAGYYDQAHMVRDFHQFAGASPTEFARRQLPDGGGVRAD</sequence>
<gene>
    <name evidence="5" type="ORF">OJ997_04090</name>
</gene>
<keyword evidence="3" id="KW-0804">Transcription</keyword>
<dbReference type="AlphaFoldDB" id="A0A9X3S9P5"/>
<protein>
    <submittedName>
        <fullName evidence="5">Helix-turn-helix domain-containing protein</fullName>
    </submittedName>
</protein>
<feature type="domain" description="HTH araC/xylS-type" evidence="4">
    <location>
        <begin position="170"/>
        <end position="269"/>
    </location>
</feature>
<evidence type="ECO:0000256" key="2">
    <source>
        <dbReference type="ARBA" id="ARBA00023125"/>
    </source>
</evidence>
<dbReference type="Gene3D" id="1.10.10.60">
    <property type="entry name" value="Homeodomain-like"/>
    <property type="match status" value="1"/>
</dbReference>
<proteinExistence type="predicted"/>
<dbReference type="EMBL" id="JAPDDP010000005">
    <property type="protein sequence ID" value="MDA0179465.1"/>
    <property type="molecule type" value="Genomic_DNA"/>
</dbReference>
<dbReference type="InterPro" id="IPR018060">
    <property type="entry name" value="HTH_AraC"/>
</dbReference>
<comment type="caution">
    <text evidence="5">The sequence shown here is derived from an EMBL/GenBank/DDBJ whole genome shotgun (WGS) entry which is preliminary data.</text>
</comment>
<accession>A0A9X3S9P5</accession>
<evidence type="ECO:0000256" key="3">
    <source>
        <dbReference type="ARBA" id="ARBA00023163"/>
    </source>
</evidence>
<dbReference type="SUPFAM" id="SSF46689">
    <property type="entry name" value="Homeodomain-like"/>
    <property type="match status" value="1"/>
</dbReference>
<keyword evidence="6" id="KW-1185">Reference proteome</keyword>
<keyword evidence="1" id="KW-0805">Transcription regulation</keyword>
<organism evidence="5 6">
    <name type="scientific">Solirubrobacter phytolaccae</name>
    <dbReference type="NCBI Taxonomy" id="1404360"/>
    <lineage>
        <taxon>Bacteria</taxon>
        <taxon>Bacillati</taxon>
        <taxon>Actinomycetota</taxon>
        <taxon>Thermoleophilia</taxon>
        <taxon>Solirubrobacterales</taxon>
        <taxon>Solirubrobacteraceae</taxon>
        <taxon>Solirubrobacter</taxon>
    </lineage>
</organism>
<name>A0A9X3S9P5_9ACTN</name>
<dbReference type="Pfam" id="PF12833">
    <property type="entry name" value="HTH_18"/>
    <property type="match status" value="1"/>
</dbReference>
<dbReference type="Proteomes" id="UP001147653">
    <property type="component" value="Unassembled WGS sequence"/>
</dbReference>
<dbReference type="PANTHER" id="PTHR46796:SF15">
    <property type="entry name" value="BLL1074 PROTEIN"/>
    <property type="match status" value="1"/>
</dbReference>